<dbReference type="PANTHER" id="PTHR42756:SF1">
    <property type="entry name" value="TRANSCRIPTIONAL REPRESSOR OF EMRAB OPERON"/>
    <property type="match status" value="1"/>
</dbReference>
<sequence>MKQEFAIHLLSRSRDRIQKFLTKEFEKEGIKDLVPAHGGVLYALGVSGEMTMGELAKVLDRTNSTITALLDKMEELKYIKRIQSSDDERVFTAVLTAKGKTTREAVIRASQTTTQKLYKGFLPEEKETLVRLLERVHSNFEK</sequence>
<proteinExistence type="predicted"/>
<dbReference type="Pfam" id="PF12802">
    <property type="entry name" value="MarR_2"/>
    <property type="match status" value="1"/>
</dbReference>
<evidence type="ECO:0000313" key="5">
    <source>
        <dbReference type="EMBL" id="AOP34927.1"/>
    </source>
</evidence>
<organism evidence="5 6">
    <name type="scientific">Leptospira tipperaryensis</name>
    <dbReference type="NCBI Taxonomy" id="2564040"/>
    <lineage>
        <taxon>Bacteria</taxon>
        <taxon>Pseudomonadati</taxon>
        <taxon>Spirochaetota</taxon>
        <taxon>Spirochaetia</taxon>
        <taxon>Leptospirales</taxon>
        <taxon>Leptospiraceae</taxon>
        <taxon>Leptospira</taxon>
    </lineage>
</organism>
<dbReference type="PANTHER" id="PTHR42756">
    <property type="entry name" value="TRANSCRIPTIONAL REGULATOR, MARR"/>
    <property type="match status" value="1"/>
</dbReference>
<evidence type="ECO:0000256" key="1">
    <source>
        <dbReference type="ARBA" id="ARBA00023015"/>
    </source>
</evidence>
<dbReference type="GO" id="GO:0003677">
    <property type="term" value="F:DNA binding"/>
    <property type="evidence" value="ECO:0007669"/>
    <property type="project" value="UniProtKB-KW"/>
</dbReference>
<dbReference type="AlphaFoldDB" id="A0A1D7UZB6"/>
<keyword evidence="6" id="KW-1185">Reference proteome</keyword>
<keyword evidence="3" id="KW-0804">Transcription</keyword>
<dbReference type="InterPro" id="IPR036388">
    <property type="entry name" value="WH-like_DNA-bd_sf"/>
</dbReference>
<dbReference type="PROSITE" id="PS50995">
    <property type="entry name" value="HTH_MARR_2"/>
    <property type="match status" value="1"/>
</dbReference>
<evidence type="ECO:0000313" key="6">
    <source>
        <dbReference type="Proteomes" id="UP000094197"/>
    </source>
</evidence>
<dbReference type="OrthoDB" id="9799663at2"/>
<dbReference type="SUPFAM" id="SSF46785">
    <property type="entry name" value="Winged helix' DNA-binding domain"/>
    <property type="match status" value="1"/>
</dbReference>
<dbReference type="KEGG" id="laj:A0128_14375"/>
<protein>
    <submittedName>
        <fullName evidence="5">MarR family transcriptional regulator</fullName>
    </submittedName>
</protein>
<keyword evidence="2" id="KW-0238">DNA-binding</keyword>
<feature type="domain" description="HTH marR-type" evidence="4">
    <location>
        <begin position="3"/>
        <end position="138"/>
    </location>
</feature>
<name>A0A1D7UZB6_9LEPT</name>
<evidence type="ECO:0000256" key="2">
    <source>
        <dbReference type="ARBA" id="ARBA00023125"/>
    </source>
</evidence>
<dbReference type="RefSeq" id="WP_069608145.1">
    <property type="nucleotide sequence ID" value="NZ_CP015217.1"/>
</dbReference>
<dbReference type="EMBL" id="CP015217">
    <property type="protein sequence ID" value="AOP34927.1"/>
    <property type="molecule type" value="Genomic_DNA"/>
</dbReference>
<dbReference type="InterPro" id="IPR000835">
    <property type="entry name" value="HTH_MarR-typ"/>
</dbReference>
<dbReference type="GO" id="GO:0003700">
    <property type="term" value="F:DNA-binding transcription factor activity"/>
    <property type="evidence" value="ECO:0007669"/>
    <property type="project" value="InterPro"/>
</dbReference>
<dbReference type="PRINTS" id="PR00598">
    <property type="entry name" value="HTHMARR"/>
</dbReference>
<dbReference type="Gene3D" id="1.10.10.10">
    <property type="entry name" value="Winged helix-like DNA-binding domain superfamily/Winged helix DNA-binding domain"/>
    <property type="match status" value="1"/>
</dbReference>
<dbReference type="InterPro" id="IPR036390">
    <property type="entry name" value="WH_DNA-bd_sf"/>
</dbReference>
<evidence type="ECO:0000256" key="3">
    <source>
        <dbReference type="ARBA" id="ARBA00023163"/>
    </source>
</evidence>
<gene>
    <name evidence="5" type="ORF">A0128_14375</name>
</gene>
<keyword evidence="1" id="KW-0805">Transcription regulation</keyword>
<dbReference type="SMART" id="SM00347">
    <property type="entry name" value="HTH_MARR"/>
    <property type="match status" value="1"/>
</dbReference>
<accession>A0A1D7UZB6</accession>
<evidence type="ECO:0000259" key="4">
    <source>
        <dbReference type="PROSITE" id="PS50995"/>
    </source>
</evidence>
<reference evidence="5 6" key="1">
    <citation type="submission" date="2016-04" db="EMBL/GenBank/DDBJ databases">
        <title>Complete genome seqeunce of Leptospira alstonii serovar Room22.</title>
        <authorList>
            <person name="Nally J.E."/>
            <person name="Bayles D.O."/>
            <person name="Hurley D."/>
            <person name="Fanning S."/>
            <person name="McMahon B.J."/>
            <person name="Arent Z."/>
        </authorList>
    </citation>
    <scope>NUCLEOTIDE SEQUENCE [LARGE SCALE GENOMIC DNA]</scope>
    <source>
        <strain evidence="5 6">GWTS #1</strain>
    </source>
</reference>
<dbReference type="Proteomes" id="UP000094197">
    <property type="component" value="Chromosome 1"/>
</dbReference>